<dbReference type="EMBL" id="CAUYUJ010020738">
    <property type="protein sequence ID" value="CAK0900198.1"/>
    <property type="molecule type" value="Genomic_DNA"/>
</dbReference>
<feature type="compositionally biased region" description="Polar residues" evidence="1">
    <location>
        <begin position="50"/>
        <end position="67"/>
    </location>
</feature>
<evidence type="ECO:0000256" key="1">
    <source>
        <dbReference type="SAM" id="MobiDB-lite"/>
    </source>
</evidence>
<reference evidence="2" key="1">
    <citation type="submission" date="2023-10" db="EMBL/GenBank/DDBJ databases">
        <authorList>
            <person name="Chen Y."/>
            <person name="Shah S."/>
            <person name="Dougan E. K."/>
            <person name="Thang M."/>
            <person name="Chan C."/>
        </authorList>
    </citation>
    <scope>NUCLEOTIDE SEQUENCE [LARGE SCALE GENOMIC DNA]</scope>
</reference>
<protein>
    <submittedName>
        <fullName evidence="2">Uncharacterized protein</fullName>
    </submittedName>
</protein>
<evidence type="ECO:0000313" key="3">
    <source>
        <dbReference type="Proteomes" id="UP001189429"/>
    </source>
</evidence>
<accession>A0ABN9XP56</accession>
<name>A0ABN9XP56_9DINO</name>
<feature type="region of interest" description="Disordered" evidence="1">
    <location>
        <begin position="97"/>
        <end position="137"/>
    </location>
</feature>
<feature type="compositionally biased region" description="Basic and acidic residues" evidence="1">
    <location>
        <begin position="115"/>
        <end position="124"/>
    </location>
</feature>
<evidence type="ECO:0000313" key="2">
    <source>
        <dbReference type="EMBL" id="CAK0900198.1"/>
    </source>
</evidence>
<keyword evidence="3" id="KW-1185">Reference proteome</keyword>
<gene>
    <name evidence="2" type="ORF">PCOR1329_LOCUS77554</name>
</gene>
<proteinExistence type="predicted"/>
<feature type="region of interest" description="Disordered" evidence="1">
    <location>
        <begin position="36"/>
        <end position="67"/>
    </location>
</feature>
<comment type="caution">
    <text evidence="2">The sequence shown here is derived from an EMBL/GenBank/DDBJ whole genome shotgun (WGS) entry which is preliminary data.</text>
</comment>
<dbReference type="Proteomes" id="UP001189429">
    <property type="component" value="Unassembled WGS sequence"/>
</dbReference>
<sequence length="137" mass="14445">MTGAASRQAACACRGTALSSTCVCSPTCTSIIANRATTTPPGVAPRVTCTGGTNNMTSKSAYENSSAEPQDVYWGLGPASLGRKAANAARVSALCQDSRNITKEDGEQEEEKEEGLERRGRKNDCPNFRPTSEISRP</sequence>
<organism evidence="2 3">
    <name type="scientific">Prorocentrum cordatum</name>
    <dbReference type="NCBI Taxonomy" id="2364126"/>
    <lineage>
        <taxon>Eukaryota</taxon>
        <taxon>Sar</taxon>
        <taxon>Alveolata</taxon>
        <taxon>Dinophyceae</taxon>
        <taxon>Prorocentrales</taxon>
        <taxon>Prorocentraceae</taxon>
        <taxon>Prorocentrum</taxon>
    </lineage>
</organism>